<feature type="domain" description="MIF4G" evidence="5">
    <location>
        <begin position="682"/>
        <end position="898"/>
    </location>
</feature>
<protein>
    <recommendedName>
        <fullName evidence="5">MIF4G domain-containing protein</fullName>
    </recommendedName>
</protein>
<dbReference type="SMART" id="SM00543">
    <property type="entry name" value="MIF4G"/>
    <property type="match status" value="1"/>
</dbReference>
<comment type="similarity">
    <text evidence="1">Belongs to the eukaryotic initiation factor 4G family.</text>
</comment>
<sequence length="1098" mass="118129">MWPPAVNQLRALSGRQHAEEVIAVKQRAGQAYTALPTSNINDFQRYLSEHQRQPSRSYQKHVETESVASLQALPIGAGSQVIIGNIDNAAESDAADAVELLRKEHGIASLEVVIANAGICAPGPALTTSLSDMRSHFEASGSGKYFVMSSAGGSIASTHPTVPFAAYGASQAAANFIARKIHHEHPDIVAVALNPGFPICFVQTDMGEATGAALGIESTLSPENSVHKIQRPGGELPGQELRSAEGPVRFRVVIGRLGCLLGTRKSQLQDLAMHCQKLPLGVKDCGVWRNRMLPRVEDRIDGDSAPSPSSNGPVTPAVASTPPQQQQQQPMPVPGWPGPKRVSSVLATAVVHARHPHSTTAAHAPALTTGLRTPATAASATSLHHPLLPRPRAAPSMEPTPHTGLARMRTHLCPTRRRGWEVDVKAIRASRPAVPRPAASIARKSVLSINTTGPSQEARKPRARPLDLSYGKTLITPGLPPALATGRITEDIEKVEYPEGIMSPRLELNVNAKDSKFKARLIMRSQYDRDILLQFVSICKEKPDQLPPLDAIGLEPIDQFCMSRGGSGRHRTTSMPMRAGSIGLGIGNFAKPGGSLSMGNFATPDGTGSSQGEGGGGPMGPNRTRSKRGERRTDSNSLKAPAAADGHQRHVTSLEVAANRWTAAAPGKKVATIVPDSPEMVDRKVKGLLNKLTIEKFDCISDQIITWANKSETEKDGRTLIQAIRLVFEMATDEAAWSEMYAHLCRKIMETISASVQGDGTKNNEGRPIAGGQLFRKRCGGGEDAAIKAANDKNKDAPGEDEPRLYSEEYYAASKAKRQGLALIKVKRPPSNVENPEEEEIESLCKFLSTVGALLDTPKARAIMDVYFSRMKELARSGSVTSRMQFILQDVVELHDRKWSTRNVVAAIPLPRRATFPTLGTDPISRSSSSSNMFSMLSQNSAIAADASGPKPTTSRLTSRKTSIVLGTAGVPEAPLQRRKLQLLPRLKMTEDGGDGTAASTPVSENGEVEESGAAADSISEADAKKHLDQDSKELFAVRNLDEAEDYFQKLTPEHRFCLADKLINIAIESKAAGAQLVGDFARAHSKDYRRPAFSLHI</sequence>
<organism evidence="6 7">
    <name type="scientific">Athelia psychrophila</name>
    <dbReference type="NCBI Taxonomy" id="1759441"/>
    <lineage>
        <taxon>Eukaryota</taxon>
        <taxon>Fungi</taxon>
        <taxon>Dikarya</taxon>
        <taxon>Basidiomycota</taxon>
        <taxon>Agaricomycotina</taxon>
        <taxon>Agaricomycetes</taxon>
        <taxon>Agaricomycetidae</taxon>
        <taxon>Atheliales</taxon>
        <taxon>Atheliaceae</taxon>
        <taxon>Athelia</taxon>
    </lineage>
</organism>
<feature type="region of interest" description="Disordered" evidence="4">
    <location>
        <begin position="595"/>
        <end position="650"/>
    </location>
</feature>
<dbReference type="Gene3D" id="1.25.40.180">
    <property type="match status" value="2"/>
</dbReference>
<dbReference type="InterPro" id="IPR036291">
    <property type="entry name" value="NAD(P)-bd_dom_sf"/>
</dbReference>
<keyword evidence="3" id="KW-0648">Protein biosynthesis</keyword>
<evidence type="ECO:0000259" key="5">
    <source>
        <dbReference type="SMART" id="SM00543"/>
    </source>
</evidence>
<dbReference type="EMBL" id="KV417506">
    <property type="protein sequence ID" value="KZP27943.1"/>
    <property type="molecule type" value="Genomic_DNA"/>
</dbReference>
<keyword evidence="2" id="KW-0396">Initiation factor</keyword>
<evidence type="ECO:0000256" key="4">
    <source>
        <dbReference type="SAM" id="MobiDB-lite"/>
    </source>
</evidence>
<accession>A0A166R5Z3</accession>
<proteinExistence type="inferred from homology"/>
<dbReference type="GO" id="GO:0003729">
    <property type="term" value="F:mRNA binding"/>
    <property type="evidence" value="ECO:0007669"/>
    <property type="project" value="TreeGrafter"/>
</dbReference>
<evidence type="ECO:0000256" key="1">
    <source>
        <dbReference type="ARBA" id="ARBA00005775"/>
    </source>
</evidence>
<dbReference type="GO" id="GO:0016281">
    <property type="term" value="C:eukaryotic translation initiation factor 4F complex"/>
    <property type="evidence" value="ECO:0007669"/>
    <property type="project" value="TreeGrafter"/>
</dbReference>
<dbReference type="OrthoDB" id="514777at2759"/>
<dbReference type="AlphaFoldDB" id="A0A166R5Z3"/>
<dbReference type="SUPFAM" id="SSF101489">
    <property type="entry name" value="Eukaryotic initiation factor 4f subunit eIF4g, eIF4e-binding domain"/>
    <property type="match status" value="1"/>
</dbReference>
<dbReference type="PANTHER" id="PTHR23253">
    <property type="entry name" value="EUKARYOTIC TRANSLATION INITIATION FACTOR 4 GAMMA"/>
    <property type="match status" value="1"/>
</dbReference>
<reference evidence="6 7" key="1">
    <citation type="journal article" date="2016" name="Mol. Biol. Evol.">
        <title>Comparative Genomics of Early-Diverging Mushroom-Forming Fungi Provides Insights into the Origins of Lignocellulose Decay Capabilities.</title>
        <authorList>
            <person name="Nagy L.G."/>
            <person name="Riley R."/>
            <person name="Tritt A."/>
            <person name="Adam C."/>
            <person name="Daum C."/>
            <person name="Floudas D."/>
            <person name="Sun H."/>
            <person name="Yadav J.S."/>
            <person name="Pangilinan J."/>
            <person name="Larsson K.H."/>
            <person name="Matsuura K."/>
            <person name="Barry K."/>
            <person name="Labutti K."/>
            <person name="Kuo R."/>
            <person name="Ohm R.A."/>
            <person name="Bhattacharya S.S."/>
            <person name="Shirouzu T."/>
            <person name="Yoshinaga Y."/>
            <person name="Martin F.M."/>
            <person name="Grigoriev I.V."/>
            <person name="Hibbett D.S."/>
        </authorList>
    </citation>
    <scope>NUCLEOTIDE SEQUENCE [LARGE SCALE GENOMIC DNA]</scope>
    <source>
        <strain evidence="6 7">CBS 109695</strain>
    </source>
</reference>
<gene>
    <name evidence="6" type="ORF">FIBSPDRAFT_927902</name>
</gene>
<dbReference type="Gene3D" id="3.40.50.720">
    <property type="entry name" value="NAD(P)-binding Rossmann-like Domain"/>
    <property type="match status" value="1"/>
</dbReference>
<feature type="region of interest" description="Disordered" evidence="4">
    <location>
        <begin position="986"/>
        <end position="1026"/>
    </location>
</feature>
<dbReference type="Proteomes" id="UP000076532">
    <property type="component" value="Unassembled WGS sequence"/>
</dbReference>
<dbReference type="PANTHER" id="PTHR23253:SF9">
    <property type="entry name" value="EUKARYOTIC TRANSLATION INITIATION FACTOR 4 GAMMA 2"/>
    <property type="match status" value="1"/>
</dbReference>
<dbReference type="InterPro" id="IPR003890">
    <property type="entry name" value="MIF4G-like_typ-3"/>
</dbReference>
<dbReference type="STRING" id="436010.A0A166R5Z3"/>
<evidence type="ECO:0000256" key="3">
    <source>
        <dbReference type="ARBA" id="ARBA00022917"/>
    </source>
</evidence>
<evidence type="ECO:0000256" key="2">
    <source>
        <dbReference type="ARBA" id="ARBA00022540"/>
    </source>
</evidence>
<dbReference type="Pfam" id="PF02854">
    <property type="entry name" value="MIF4G"/>
    <property type="match status" value="2"/>
</dbReference>
<dbReference type="Pfam" id="PF12152">
    <property type="entry name" value="eIF_4G1"/>
    <property type="match status" value="1"/>
</dbReference>
<dbReference type="InterPro" id="IPR016024">
    <property type="entry name" value="ARM-type_fold"/>
</dbReference>
<feature type="compositionally biased region" description="Gly residues" evidence="4">
    <location>
        <begin position="609"/>
        <end position="619"/>
    </location>
</feature>
<keyword evidence="7" id="KW-1185">Reference proteome</keyword>
<dbReference type="InterPro" id="IPR022745">
    <property type="entry name" value="eIF4G1_eIF4E-bd"/>
</dbReference>
<dbReference type="SUPFAM" id="SSF51735">
    <property type="entry name" value="NAD(P)-binding Rossmann-fold domains"/>
    <property type="match status" value="1"/>
</dbReference>
<dbReference type="GO" id="GO:0003743">
    <property type="term" value="F:translation initiation factor activity"/>
    <property type="evidence" value="ECO:0007669"/>
    <property type="project" value="UniProtKB-KW"/>
</dbReference>
<name>A0A166R5Z3_9AGAM</name>
<evidence type="ECO:0000313" key="7">
    <source>
        <dbReference type="Proteomes" id="UP000076532"/>
    </source>
</evidence>
<evidence type="ECO:0000313" key="6">
    <source>
        <dbReference type="EMBL" id="KZP27943.1"/>
    </source>
</evidence>
<dbReference type="InterPro" id="IPR036211">
    <property type="entry name" value="eIF4G_eIF4E-bd_sf"/>
</dbReference>
<dbReference type="Gene3D" id="1.20.970.30">
    <property type="entry name" value="eIF4G, eIF4E-binding domain"/>
    <property type="match status" value="1"/>
</dbReference>
<dbReference type="SUPFAM" id="SSF48371">
    <property type="entry name" value="ARM repeat"/>
    <property type="match status" value="1"/>
</dbReference>
<feature type="region of interest" description="Disordered" evidence="4">
    <location>
        <begin position="298"/>
        <end position="340"/>
    </location>
</feature>